<dbReference type="STRING" id="319225.Plut_0798"/>
<sequence length="156" mass="16715">MTTMASMSIKTKKMRPTPTLPFPKARCIRSRKGSVLVEFALILPVFLALLFGVVSFSAALYNKTVLTMATREGARAGVLFVPDRTDAIIRSSATLAADRVCQNNLISFGAPVSAAVSTNSTPTLDNILTVSATVDFTGIFIVPDLVISSQTTMRLE</sequence>
<feature type="domain" description="TadE-like" evidence="1">
    <location>
        <begin position="33"/>
        <end position="75"/>
    </location>
</feature>
<dbReference type="EMBL" id="CP000096">
    <property type="protein sequence ID" value="ABB23670.1"/>
    <property type="molecule type" value="Genomic_DNA"/>
</dbReference>
<dbReference type="eggNOG" id="COG4961">
    <property type="taxonomic scope" value="Bacteria"/>
</dbReference>
<evidence type="ECO:0000313" key="2">
    <source>
        <dbReference type="EMBL" id="ABB23670.1"/>
    </source>
</evidence>
<name>Q3B4R1_CHLL3</name>
<protein>
    <recommendedName>
        <fullName evidence="1">TadE-like domain-containing protein</fullName>
    </recommendedName>
</protein>
<accession>Q3B4R1</accession>
<dbReference type="KEGG" id="plt:Plut_0798"/>
<evidence type="ECO:0000313" key="3">
    <source>
        <dbReference type="Proteomes" id="UP000002709"/>
    </source>
</evidence>
<reference evidence="3" key="1">
    <citation type="submission" date="2005-08" db="EMBL/GenBank/DDBJ databases">
        <title>Complete sequence of Pelodictyon luteolum DSM 273.</title>
        <authorList>
            <consortium name="US DOE Joint Genome Institute"/>
            <person name="Copeland A."/>
            <person name="Lucas S."/>
            <person name="Lapidus A."/>
            <person name="Barry K."/>
            <person name="Detter J.C."/>
            <person name="Glavina T."/>
            <person name="Hammon N."/>
            <person name="Israni S."/>
            <person name="Pitluck S."/>
            <person name="Bryant D."/>
            <person name="Schmutz J."/>
            <person name="Larimer F."/>
            <person name="Land M."/>
            <person name="Kyrpides N."/>
            <person name="Ivanova N."/>
            <person name="Richardson P."/>
        </authorList>
    </citation>
    <scope>NUCLEOTIDE SEQUENCE [LARGE SCALE GENOMIC DNA]</scope>
    <source>
        <strain evidence="3">DSM 273 / BCRC 81028 / 2530</strain>
    </source>
</reference>
<dbReference type="AlphaFoldDB" id="Q3B4R1"/>
<organism evidence="2 3">
    <name type="scientific">Chlorobium luteolum (strain DSM 273 / BCRC 81028 / 2530)</name>
    <name type="common">Pelodictyon luteolum</name>
    <dbReference type="NCBI Taxonomy" id="319225"/>
    <lineage>
        <taxon>Bacteria</taxon>
        <taxon>Pseudomonadati</taxon>
        <taxon>Chlorobiota</taxon>
        <taxon>Chlorobiia</taxon>
        <taxon>Chlorobiales</taxon>
        <taxon>Chlorobiaceae</taxon>
        <taxon>Chlorobium/Pelodictyon group</taxon>
        <taxon>Pelodictyon</taxon>
    </lineage>
</organism>
<dbReference type="InterPro" id="IPR012495">
    <property type="entry name" value="TadE-like_dom"/>
</dbReference>
<evidence type="ECO:0000259" key="1">
    <source>
        <dbReference type="Pfam" id="PF07811"/>
    </source>
</evidence>
<dbReference type="HOGENOM" id="CLU_122851_0_0_10"/>
<proteinExistence type="predicted"/>
<dbReference type="Proteomes" id="UP000002709">
    <property type="component" value="Chromosome"/>
</dbReference>
<keyword evidence="3" id="KW-1185">Reference proteome</keyword>
<gene>
    <name evidence="2" type="ordered locus">Plut_0798</name>
</gene>
<dbReference type="Pfam" id="PF07811">
    <property type="entry name" value="TadE"/>
    <property type="match status" value="1"/>
</dbReference>